<protein>
    <recommendedName>
        <fullName evidence="8">Diablo IAP-binding mitochondrial protein</fullName>
    </recommendedName>
    <alternativeName>
        <fullName evidence="9">Diablo homolog, mitochondrial</fullName>
    </alternativeName>
    <alternativeName>
        <fullName evidence="5">Direct IAP-binding protein with low pI</fullName>
    </alternativeName>
</protein>
<keyword evidence="2" id="KW-0053">Apoptosis</keyword>
<dbReference type="Ensembl" id="ENSUMAT00000008243.1">
    <property type="protein sequence ID" value="ENSUMAP00000006863.1"/>
    <property type="gene ID" value="ENSUMAG00000005356.1"/>
</dbReference>
<name>A0A452TFR4_URSMA</name>
<evidence type="ECO:0000256" key="9">
    <source>
        <dbReference type="ARBA" id="ARBA00079353"/>
    </source>
</evidence>
<evidence type="ECO:0000256" key="7">
    <source>
        <dbReference type="ARBA" id="ARBA00057426"/>
    </source>
</evidence>
<dbReference type="Gene3D" id="1.20.58.70">
    <property type="match status" value="1"/>
</dbReference>
<sequence length="270" mass="30410">MKNPLVYHLLSPSESGALQASQSWWAVVGKGRRAGRVASTAFLNLTYVFRYRQCVPVVANFKKRCFSELIRPWQKTVAVGFGVTLCAVPIAQKLEPHSLSNDALMRRAVSLVTDSTSTFLSQTTYALIEAITEYTKAVYTLISLYRQYTSLLGKMNSQEEDEVWQVIIGARVEMTSKQQEYLKLETTWLTALGLSEMAAEAAYQTGADQASITARNHIQLVKSQVQEVRQLSQKAETKLAEAQTEELRQKTQEEGDERAEPEQEAYLRED</sequence>
<dbReference type="AlphaFoldDB" id="A0A452TFR4"/>
<dbReference type="GO" id="GO:0051402">
    <property type="term" value="P:neuron apoptotic process"/>
    <property type="evidence" value="ECO:0007669"/>
    <property type="project" value="Ensembl"/>
</dbReference>
<dbReference type="GO" id="GO:0005829">
    <property type="term" value="C:cytosol"/>
    <property type="evidence" value="ECO:0007669"/>
    <property type="project" value="Ensembl"/>
</dbReference>
<proteinExistence type="inferred from homology"/>
<accession>A0A452TFR4</accession>
<comment type="subcellular location">
    <subcellularLocation>
        <location evidence="1">Mitochondrion</location>
    </subcellularLocation>
</comment>
<dbReference type="GO" id="GO:0035631">
    <property type="term" value="C:CD40 receptor complex"/>
    <property type="evidence" value="ECO:0007669"/>
    <property type="project" value="Ensembl"/>
</dbReference>
<evidence type="ECO:0000256" key="8">
    <source>
        <dbReference type="ARBA" id="ARBA00070922"/>
    </source>
</evidence>
<comment type="function">
    <text evidence="7">Promotes apoptosis by activating caspases in the cytochrome c/Apaf-1/caspase-9 pathway. Acts by opposing the inhibitory activity of inhibitor of apoptosis proteins (IAP). Inhibits the activity of BIRC6/BRUCE by inhibiting its binding to caspases.</text>
</comment>
<comment type="similarity">
    <text evidence="6">Belongs to the Smac/DIABLO protein family.</text>
</comment>
<dbReference type="SUPFAM" id="SSF46984">
    <property type="entry name" value="Smac/diablo"/>
    <property type="match status" value="1"/>
</dbReference>
<dbReference type="PANTHER" id="PTHR32247">
    <property type="entry name" value="DIABLO HOMOLOG, MITOCHONDRIAL"/>
    <property type="match status" value="1"/>
</dbReference>
<keyword evidence="3" id="KW-0809">Transit peptide</keyword>
<dbReference type="PANTHER" id="PTHR32247:SF3">
    <property type="entry name" value="DIABLO IAP-BINDING MITOCHONDRIAL PROTEIN"/>
    <property type="match status" value="1"/>
</dbReference>
<dbReference type="GO" id="GO:0043065">
    <property type="term" value="P:positive regulation of apoptotic process"/>
    <property type="evidence" value="ECO:0007669"/>
    <property type="project" value="Ensembl"/>
</dbReference>
<dbReference type="GO" id="GO:0008631">
    <property type="term" value="P:intrinsic apoptotic signaling pathway in response to oxidative stress"/>
    <property type="evidence" value="ECO:0007669"/>
    <property type="project" value="Ensembl"/>
</dbReference>
<evidence type="ECO:0000256" key="10">
    <source>
        <dbReference type="SAM" id="MobiDB-lite"/>
    </source>
</evidence>
<dbReference type="GeneTree" id="ENSGT00390000007237"/>
<dbReference type="FunFam" id="1.20.58.70:FF:000012">
    <property type="entry name" value="diablo homolog, mitochondrial isoform X1"/>
    <property type="match status" value="1"/>
</dbReference>
<organism evidence="11">
    <name type="scientific">Ursus maritimus</name>
    <name type="common">Polar bear</name>
    <name type="synonym">Thalarctos maritimus</name>
    <dbReference type="NCBI Taxonomy" id="29073"/>
    <lineage>
        <taxon>Eukaryota</taxon>
        <taxon>Metazoa</taxon>
        <taxon>Chordata</taxon>
        <taxon>Craniata</taxon>
        <taxon>Vertebrata</taxon>
        <taxon>Euteleostomi</taxon>
        <taxon>Mammalia</taxon>
        <taxon>Eutheria</taxon>
        <taxon>Laurasiatheria</taxon>
        <taxon>Carnivora</taxon>
        <taxon>Caniformia</taxon>
        <taxon>Ursidae</taxon>
        <taxon>Ursus</taxon>
    </lineage>
</organism>
<evidence type="ECO:0000256" key="4">
    <source>
        <dbReference type="ARBA" id="ARBA00023128"/>
    </source>
</evidence>
<dbReference type="InterPro" id="IPR015142">
    <property type="entry name" value="Smac_DIABLO"/>
</dbReference>
<reference evidence="11" key="1">
    <citation type="submission" date="2019-03" db="UniProtKB">
        <authorList>
            <consortium name="Ensembl"/>
        </authorList>
    </citation>
    <scope>IDENTIFICATION</scope>
</reference>
<dbReference type="OMA" id="WRCCAFF"/>
<dbReference type="GO" id="GO:0005739">
    <property type="term" value="C:mitochondrion"/>
    <property type="evidence" value="ECO:0007669"/>
    <property type="project" value="UniProtKB-SubCell"/>
</dbReference>
<dbReference type="Pfam" id="PF09057">
    <property type="entry name" value="Smac_DIABLO"/>
    <property type="match status" value="1"/>
</dbReference>
<evidence type="ECO:0000256" key="3">
    <source>
        <dbReference type="ARBA" id="ARBA00022946"/>
    </source>
</evidence>
<evidence type="ECO:0000256" key="1">
    <source>
        <dbReference type="ARBA" id="ARBA00004173"/>
    </source>
</evidence>
<dbReference type="GO" id="GO:0009898">
    <property type="term" value="C:cytoplasmic side of plasma membrane"/>
    <property type="evidence" value="ECO:0007669"/>
    <property type="project" value="Ensembl"/>
</dbReference>
<keyword evidence="4" id="KW-0496">Mitochondrion</keyword>
<dbReference type="InterPro" id="IPR009062">
    <property type="entry name" value="Smac/DIABLO-like_sf"/>
</dbReference>
<gene>
    <name evidence="11" type="primary">DIABLO</name>
</gene>
<evidence type="ECO:0000256" key="5">
    <source>
        <dbReference type="ARBA" id="ARBA00033049"/>
    </source>
</evidence>
<evidence type="ECO:0000256" key="2">
    <source>
        <dbReference type="ARBA" id="ARBA00022703"/>
    </source>
</evidence>
<evidence type="ECO:0000313" key="11">
    <source>
        <dbReference type="Ensembl" id="ENSUMAP00000006863"/>
    </source>
</evidence>
<feature type="region of interest" description="Disordered" evidence="10">
    <location>
        <begin position="235"/>
        <end position="270"/>
    </location>
</feature>
<evidence type="ECO:0000256" key="6">
    <source>
        <dbReference type="ARBA" id="ARBA00046319"/>
    </source>
</evidence>